<sequence>MTQSGHRGHGRPERPTLLSVDAVDRKIIAALRVNGRASYAELGRQIGLSASAVHERVGKLEANSVITGYHAVVDPYAIGLGVTALVGIHPAETADEDKVADSLGKLPEVESCYAVAGEEAFVVKVRVSTVDELERTLGRLRRIDGVSRTRTTVVLSTRFEGRPNTSYAAEQE</sequence>
<dbReference type="Gene3D" id="1.10.10.10">
    <property type="entry name" value="Winged helix-like DNA-binding domain superfamily/Winged helix DNA-binding domain"/>
    <property type="match status" value="1"/>
</dbReference>
<dbReference type="InterPro" id="IPR019887">
    <property type="entry name" value="Tscrpt_reg_AsnC/Lrp_C"/>
</dbReference>
<dbReference type="InterPro" id="IPR011991">
    <property type="entry name" value="ArsR-like_HTH"/>
</dbReference>
<dbReference type="EMBL" id="SGWQ01000001">
    <property type="protein sequence ID" value="RZS44537.1"/>
    <property type="molecule type" value="Genomic_DNA"/>
</dbReference>
<dbReference type="Pfam" id="PF01037">
    <property type="entry name" value="AsnC_trans_reg"/>
    <property type="match status" value="1"/>
</dbReference>
<dbReference type="SUPFAM" id="SSF54909">
    <property type="entry name" value="Dimeric alpha+beta barrel"/>
    <property type="match status" value="1"/>
</dbReference>
<dbReference type="InterPro" id="IPR011008">
    <property type="entry name" value="Dimeric_a/b-barrel"/>
</dbReference>
<comment type="caution">
    <text evidence="5">The sequence shown here is derived from an EMBL/GenBank/DDBJ whole genome shotgun (WGS) entry which is preliminary data.</text>
</comment>
<dbReference type="PROSITE" id="PS50956">
    <property type="entry name" value="HTH_ASNC_2"/>
    <property type="match status" value="1"/>
</dbReference>
<dbReference type="PANTHER" id="PTHR30154">
    <property type="entry name" value="LEUCINE-RESPONSIVE REGULATORY PROTEIN"/>
    <property type="match status" value="1"/>
</dbReference>
<dbReference type="SUPFAM" id="SSF46785">
    <property type="entry name" value="Winged helix' DNA-binding domain"/>
    <property type="match status" value="1"/>
</dbReference>
<dbReference type="Proteomes" id="UP000294257">
    <property type="component" value="Unassembled WGS sequence"/>
</dbReference>
<keyword evidence="3" id="KW-0804">Transcription</keyword>
<reference evidence="5 6" key="1">
    <citation type="submission" date="2019-02" db="EMBL/GenBank/DDBJ databases">
        <title>Genomic Encyclopedia of Type Strains, Phase IV (KMG-IV): sequencing the most valuable type-strain genomes for metagenomic binning, comparative biology and taxonomic classification.</title>
        <authorList>
            <person name="Goeker M."/>
        </authorList>
    </citation>
    <scope>NUCLEOTIDE SEQUENCE [LARGE SCALE GENOMIC DNA]</scope>
    <source>
        <strain evidence="5 6">DSM 101727</strain>
    </source>
</reference>
<proteinExistence type="predicted"/>
<evidence type="ECO:0000313" key="6">
    <source>
        <dbReference type="Proteomes" id="UP000294257"/>
    </source>
</evidence>
<dbReference type="SMART" id="SM00344">
    <property type="entry name" value="HTH_ASNC"/>
    <property type="match status" value="1"/>
</dbReference>
<dbReference type="InterPro" id="IPR036390">
    <property type="entry name" value="WH_DNA-bd_sf"/>
</dbReference>
<dbReference type="CDD" id="cd00090">
    <property type="entry name" value="HTH_ARSR"/>
    <property type="match status" value="1"/>
</dbReference>
<accession>A0A4Q7L5E6</accession>
<name>A0A4Q7L5E6_9PSEU</name>
<dbReference type="PRINTS" id="PR00033">
    <property type="entry name" value="HTHASNC"/>
</dbReference>
<dbReference type="InterPro" id="IPR036388">
    <property type="entry name" value="WH-like_DNA-bd_sf"/>
</dbReference>
<evidence type="ECO:0000256" key="3">
    <source>
        <dbReference type="ARBA" id="ARBA00023163"/>
    </source>
</evidence>
<feature type="domain" description="HTH asnC-type" evidence="4">
    <location>
        <begin position="20"/>
        <end position="81"/>
    </location>
</feature>
<evidence type="ECO:0000313" key="5">
    <source>
        <dbReference type="EMBL" id="RZS44537.1"/>
    </source>
</evidence>
<keyword evidence="6" id="KW-1185">Reference proteome</keyword>
<dbReference type="Pfam" id="PF13404">
    <property type="entry name" value="HTH_AsnC-type"/>
    <property type="match status" value="1"/>
</dbReference>
<evidence type="ECO:0000259" key="4">
    <source>
        <dbReference type="PROSITE" id="PS50956"/>
    </source>
</evidence>
<dbReference type="GO" id="GO:0005829">
    <property type="term" value="C:cytosol"/>
    <property type="evidence" value="ECO:0007669"/>
    <property type="project" value="TreeGrafter"/>
</dbReference>
<dbReference type="InterPro" id="IPR000485">
    <property type="entry name" value="AsnC-type_HTH_dom"/>
</dbReference>
<keyword evidence="2" id="KW-0238">DNA-binding</keyword>
<dbReference type="GO" id="GO:0043200">
    <property type="term" value="P:response to amino acid"/>
    <property type="evidence" value="ECO:0007669"/>
    <property type="project" value="TreeGrafter"/>
</dbReference>
<keyword evidence="1" id="KW-0805">Transcription regulation</keyword>
<dbReference type="AlphaFoldDB" id="A0A4Q7L5E6"/>
<dbReference type="GO" id="GO:0043565">
    <property type="term" value="F:sequence-specific DNA binding"/>
    <property type="evidence" value="ECO:0007669"/>
    <property type="project" value="InterPro"/>
</dbReference>
<evidence type="ECO:0000256" key="2">
    <source>
        <dbReference type="ARBA" id="ARBA00023125"/>
    </source>
</evidence>
<dbReference type="InterPro" id="IPR019888">
    <property type="entry name" value="Tscrpt_reg_AsnC-like"/>
</dbReference>
<protein>
    <submittedName>
        <fullName evidence="5">AsnC family transcriptional regulator</fullName>
    </submittedName>
</protein>
<dbReference type="PANTHER" id="PTHR30154:SF53">
    <property type="entry name" value="HTH-TYPE TRANSCRIPTIONAL REGULATOR LRPC"/>
    <property type="match status" value="1"/>
</dbReference>
<evidence type="ECO:0000256" key="1">
    <source>
        <dbReference type="ARBA" id="ARBA00023015"/>
    </source>
</evidence>
<dbReference type="Gene3D" id="3.30.70.920">
    <property type="match status" value="1"/>
</dbReference>
<organism evidence="5 6">
    <name type="scientific">Herbihabitans rhizosphaerae</name>
    <dbReference type="NCBI Taxonomy" id="1872711"/>
    <lineage>
        <taxon>Bacteria</taxon>
        <taxon>Bacillati</taxon>
        <taxon>Actinomycetota</taxon>
        <taxon>Actinomycetes</taxon>
        <taxon>Pseudonocardiales</taxon>
        <taxon>Pseudonocardiaceae</taxon>
        <taxon>Herbihabitans</taxon>
    </lineage>
</organism>
<gene>
    <name evidence="5" type="ORF">EV193_101413</name>
</gene>